<dbReference type="Gene3D" id="1.10.287.70">
    <property type="match status" value="1"/>
</dbReference>
<keyword evidence="4 11" id="KW-0812">Transmembrane</keyword>
<dbReference type="InterPro" id="IPR014756">
    <property type="entry name" value="Ig_E-set"/>
</dbReference>
<evidence type="ECO:0000256" key="5">
    <source>
        <dbReference type="ARBA" id="ARBA00022882"/>
    </source>
</evidence>
<reference evidence="15 16" key="1">
    <citation type="submission" date="2023-03" db="EMBL/GenBank/DDBJ databases">
        <title>Genome insight into feeding habits of ladybird beetles.</title>
        <authorList>
            <person name="Li H.-S."/>
            <person name="Huang Y.-H."/>
            <person name="Pang H."/>
        </authorList>
    </citation>
    <scope>NUCLEOTIDE SEQUENCE [LARGE SCALE GENOMIC DNA]</scope>
    <source>
        <strain evidence="15">SYSU_2023b</strain>
        <tissue evidence="15">Whole body</tissue>
    </source>
</reference>
<evidence type="ECO:0000313" key="16">
    <source>
        <dbReference type="Proteomes" id="UP001431783"/>
    </source>
</evidence>
<evidence type="ECO:0000256" key="10">
    <source>
        <dbReference type="ARBA" id="ARBA00023303"/>
    </source>
</evidence>
<evidence type="ECO:0000313" key="15">
    <source>
        <dbReference type="EMBL" id="KAK9877420.1"/>
    </source>
</evidence>
<keyword evidence="9 12" id="KW-0472">Membrane</keyword>
<dbReference type="InterPro" id="IPR040445">
    <property type="entry name" value="Kir_TM"/>
</dbReference>
<evidence type="ECO:0000256" key="4">
    <source>
        <dbReference type="ARBA" id="ARBA00022692"/>
    </source>
</evidence>
<feature type="domain" description="Potassium channel inwardly rectifying transmembrane" evidence="13">
    <location>
        <begin position="29"/>
        <end position="168"/>
    </location>
</feature>
<comment type="caution">
    <text evidence="15">The sequence shown here is derived from an EMBL/GenBank/DDBJ whole genome shotgun (WGS) entry which is preliminary data.</text>
</comment>
<dbReference type="Pfam" id="PF17655">
    <property type="entry name" value="IRK_C"/>
    <property type="match status" value="1"/>
</dbReference>
<comment type="similarity">
    <text evidence="11">Belongs to the inward rectifier-type potassium channel (TC 1.A.2.1) family.</text>
</comment>
<dbReference type="InterPro" id="IPR013518">
    <property type="entry name" value="K_chnl_inward-rec_Kir_cyto"/>
</dbReference>
<sequence length="452" mass="51678">MSFREEDHHIGSECRSSEVRRKHEGRRLVRKTGKSEVFIVEPPENGIVYDKEVDIVQALINTNWKWNFLVFFTIFVFTWFFFALIWMSIAIANGDQEDPVTAKCLTGISNFSGYLLFSIETQTTVGYGSRLITHNCFEAIVLVCIQVLVGIGFGGIIVSMLYAKMISPKTQHSDRCFTKNAVICQRDGELCLIFRTRDPAEKYIFQNSLKAFLIKIRNGENLLKSIKLEPIGMIIWPSEIVHRITNTSPFWDLSAKDLVSKRFEVVVIMEGTSLSTNQSSRTMTSYLSNEILWGNTFKSCVKFDSTKKSYRVSHKRFNATMEVPTPLCSAQRLYEVYTELMNCQTESELNSSEMVLLTPDVSSRRTSVSPESGIVVSPLLERASHFQEDYESSEFSSDEEEERNRISRFQIRKKSSIIVNSLIESLQKYVYSDMRKHSSSAPTTPAPLETNF</sequence>
<dbReference type="Gene3D" id="2.60.40.1400">
    <property type="entry name" value="G protein-activated inward rectifier potassium channel 1"/>
    <property type="match status" value="1"/>
</dbReference>
<evidence type="ECO:0000256" key="6">
    <source>
        <dbReference type="ARBA" id="ARBA00022958"/>
    </source>
</evidence>
<dbReference type="PANTHER" id="PTHR11767:SF113">
    <property type="entry name" value="INWARDLY RECTIFYING POTASSIUM CHANNEL 2, ISOFORM D"/>
    <property type="match status" value="1"/>
</dbReference>
<dbReference type="EMBL" id="JARQZJ010000042">
    <property type="protein sequence ID" value="KAK9877420.1"/>
    <property type="molecule type" value="Genomic_DNA"/>
</dbReference>
<evidence type="ECO:0000256" key="12">
    <source>
        <dbReference type="SAM" id="Phobius"/>
    </source>
</evidence>
<evidence type="ECO:0000256" key="7">
    <source>
        <dbReference type="ARBA" id="ARBA00022989"/>
    </source>
</evidence>
<dbReference type="GO" id="GO:0034702">
    <property type="term" value="C:monoatomic ion channel complex"/>
    <property type="evidence" value="ECO:0007669"/>
    <property type="project" value="UniProtKB-KW"/>
</dbReference>
<dbReference type="InterPro" id="IPR016449">
    <property type="entry name" value="K_chnl_inward-rec_Kir"/>
</dbReference>
<dbReference type="GO" id="GO:0005242">
    <property type="term" value="F:inward rectifier potassium channel activity"/>
    <property type="evidence" value="ECO:0007669"/>
    <property type="project" value="InterPro"/>
</dbReference>
<evidence type="ECO:0000256" key="9">
    <source>
        <dbReference type="ARBA" id="ARBA00023136"/>
    </source>
</evidence>
<evidence type="ECO:0000259" key="13">
    <source>
        <dbReference type="Pfam" id="PF01007"/>
    </source>
</evidence>
<evidence type="ECO:0000256" key="2">
    <source>
        <dbReference type="ARBA" id="ARBA00022448"/>
    </source>
</evidence>
<evidence type="ECO:0000256" key="11">
    <source>
        <dbReference type="RuleBase" id="RU003822"/>
    </source>
</evidence>
<dbReference type="Proteomes" id="UP001431783">
    <property type="component" value="Unassembled WGS sequence"/>
</dbReference>
<keyword evidence="10 11" id="KW-0407">Ion channel</keyword>
<dbReference type="PANTHER" id="PTHR11767">
    <property type="entry name" value="INWARD RECTIFIER POTASSIUM CHANNEL"/>
    <property type="match status" value="1"/>
</dbReference>
<dbReference type="SUPFAM" id="SSF81324">
    <property type="entry name" value="Voltage-gated potassium channels"/>
    <property type="match status" value="1"/>
</dbReference>
<dbReference type="AlphaFoldDB" id="A0AAW1U4M0"/>
<keyword evidence="7 12" id="KW-1133">Transmembrane helix</keyword>
<name>A0AAW1U4M0_9CUCU</name>
<dbReference type="PRINTS" id="PR01320">
    <property type="entry name" value="KIRCHANNEL"/>
</dbReference>
<feature type="transmembrane region" description="Helical" evidence="12">
    <location>
        <begin position="139"/>
        <end position="163"/>
    </location>
</feature>
<organism evidence="15 16">
    <name type="scientific">Henosepilachna vigintioctopunctata</name>
    <dbReference type="NCBI Taxonomy" id="420089"/>
    <lineage>
        <taxon>Eukaryota</taxon>
        <taxon>Metazoa</taxon>
        <taxon>Ecdysozoa</taxon>
        <taxon>Arthropoda</taxon>
        <taxon>Hexapoda</taxon>
        <taxon>Insecta</taxon>
        <taxon>Pterygota</taxon>
        <taxon>Neoptera</taxon>
        <taxon>Endopterygota</taxon>
        <taxon>Coleoptera</taxon>
        <taxon>Polyphaga</taxon>
        <taxon>Cucujiformia</taxon>
        <taxon>Coccinelloidea</taxon>
        <taxon>Coccinellidae</taxon>
        <taxon>Epilachninae</taxon>
        <taxon>Epilachnini</taxon>
        <taxon>Henosepilachna</taxon>
    </lineage>
</organism>
<keyword evidence="2 11" id="KW-0813">Transport</keyword>
<feature type="transmembrane region" description="Helical" evidence="12">
    <location>
        <begin position="68"/>
        <end position="91"/>
    </location>
</feature>
<feature type="domain" description="Inward rectifier potassium channel C-terminal" evidence="14">
    <location>
        <begin position="177"/>
        <end position="335"/>
    </location>
</feature>
<evidence type="ECO:0000256" key="3">
    <source>
        <dbReference type="ARBA" id="ARBA00022538"/>
    </source>
</evidence>
<dbReference type="GO" id="GO:1990573">
    <property type="term" value="P:potassium ion import across plasma membrane"/>
    <property type="evidence" value="ECO:0007669"/>
    <property type="project" value="TreeGrafter"/>
</dbReference>
<evidence type="ECO:0000259" key="14">
    <source>
        <dbReference type="Pfam" id="PF17655"/>
    </source>
</evidence>
<evidence type="ECO:0000256" key="8">
    <source>
        <dbReference type="ARBA" id="ARBA00023065"/>
    </source>
</evidence>
<protein>
    <submittedName>
        <fullName evidence="15">Uncharacterized protein</fullName>
    </submittedName>
</protein>
<keyword evidence="3 11" id="KW-0633">Potassium transport</keyword>
<keyword evidence="16" id="KW-1185">Reference proteome</keyword>
<dbReference type="GO" id="GO:0005886">
    <property type="term" value="C:plasma membrane"/>
    <property type="evidence" value="ECO:0007669"/>
    <property type="project" value="TreeGrafter"/>
</dbReference>
<evidence type="ECO:0000256" key="1">
    <source>
        <dbReference type="ARBA" id="ARBA00004141"/>
    </source>
</evidence>
<proteinExistence type="inferred from homology"/>
<gene>
    <name evidence="15" type="ORF">WA026_018533</name>
</gene>
<dbReference type="GO" id="GO:0034765">
    <property type="term" value="P:regulation of monoatomic ion transmembrane transport"/>
    <property type="evidence" value="ECO:0007669"/>
    <property type="project" value="TreeGrafter"/>
</dbReference>
<keyword evidence="8 11" id="KW-0406">Ion transport</keyword>
<dbReference type="Pfam" id="PF01007">
    <property type="entry name" value="IRK"/>
    <property type="match status" value="1"/>
</dbReference>
<keyword evidence="5 11" id="KW-0851">Voltage-gated channel</keyword>
<keyword evidence="6 11" id="KW-0630">Potassium</keyword>
<accession>A0AAW1U4M0</accession>
<dbReference type="SUPFAM" id="SSF81296">
    <property type="entry name" value="E set domains"/>
    <property type="match status" value="1"/>
</dbReference>
<comment type="subcellular location">
    <subcellularLocation>
        <location evidence="1 11">Membrane</location>
        <topology evidence="1 11">Multi-pass membrane protein</topology>
    </subcellularLocation>
</comment>
<dbReference type="InterPro" id="IPR041647">
    <property type="entry name" value="IRK_C"/>
</dbReference>